<dbReference type="EMBL" id="JAUSTZ010000001">
    <property type="protein sequence ID" value="MDQ0224123.1"/>
    <property type="molecule type" value="Genomic_DNA"/>
</dbReference>
<sequence>MKNVRLHPSLGQSNNTNQSVYSSTKRKRVKKSGCGCGKKKKQVDE</sequence>
<evidence type="ECO:0000256" key="1">
    <source>
        <dbReference type="SAM" id="MobiDB-lite"/>
    </source>
</evidence>
<dbReference type="RefSeq" id="WP_170944246.1">
    <property type="nucleotide sequence ID" value="NZ_CADEPK010000074.1"/>
</dbReference>
<feature type="region of interest" description="Disordered" evidence="1">
    <location>
        <begin position="1"/>
        <end position="45"/>
    </location>
</feature>
<feature type="compositionally biased region" description="Polar residues" evidence="1">
    <location>
        <begin position="10"/>
        <end position="23"/>
    </location>
</feature>
<reference evidence="2 3" key="1">
    <citation type="submission" date="2023-07" db="EMBL/GenBank/DDBJ databases">
        <title>Genomic Encyclopedia of Type Strains, Phase IV (KMG-IV): sequencing the most valuable type-strain genomes for metagenomic binning, comparative biology and taxonomic classification.</title>
        <authorList>
            <person name="Goeker M."/>
        </authorList>
    </citation>
    <scope>NUCLEOTIDE SEQUENCE [LARGE SCALE GENOMIC DNA]</scope>
    <source>
        <strain evidence="2 3">DSM 17723</strain>
    </source>
</reference>
<proteinExistence type="predicted"/>
<feature type="compositionally biased region" description="Basic residues" evidence="1">
    <location>
        <begin position="24"/>
        <end position="45"/>
    </location>
</feature>
<protein>
    <submittedName>
        <fullName evidence="2">Uncharacterized protein</fullName>
    </submittedName>
</protein>
<dbReference type="Proteomes" id="UP001232245">
    <property type="component" value="Unassembled WGS sequence"/>
</dbReference>
<gene>
    <name evidence="2" type="ORF">J2S02_000445</name>
</gene>
<evidence type="ECO:0000313" key="3">
    <source>
        <dbReference type="Proteomes" id="UP001232245"/>
    </source>
</evidence>
<keyword evidence="3" id="KW-1185">Reference proteome</keyword>
<evidence type="ECO:0000313" key="2">
    <source>
        <dbReference type="EMBL" id="MDQ0224123.1"/>
    </source>
</evidence>
<name>A0ABT9YVW0_9BACI</name>
<accession>A0ABT9YVW0</accession>
<comment type="caution">
    <text evidence="2">The sequence shown here is derived from an EMBL/GenBank/DDBJ whole genome shotgun (WGS) entry which is preliminary data.</text>
</comment>
<organism evidence="2 3">
    <name type="scientific">Metabacillus niabensis</name>
    <dbReference type="NCBI Taxonomy" id="324854"/>
    <lineage>
        <taxon>Bacteria</taxon>
        <taxon>Bacillati</taxon>
        <taxon>Bacillota</taxon>
        <taxon>Bacilli</taxon>
        <taxon>Bacillales</taxon>
        <taxon>Bacillaceae</taxon>
        <taxon>Metabacillus</taxon>
    </lineage>
</organism>